<protein>
    <submittedName>
        <fullName evidence="1">Uncharacterized protein</fullName>
    </submittedName>
</protein>
<dbReference type="AlphaFoldDB" id="A0A6H5GXP6"/>
<organism evidence="1 2">
    <name type="scientific">Nesidiocoris tenuis</name>
    <dbReference type="NCBI Taxonomy" id="355587"/>
    <lineage>
        <taxon>Eukaryota</taxon>
        <taxon>Metazoa</taxon>
        <taxon>Ecdysozoa</taxon>
        <taxon>Arthropoda</taxon>
        <taxon>Hexapoda</taxon>
        <taxon>Insecta</taxon>
        <taxon>Pterygota</taxon>
        <taxon>Neoptera</taxon>
        <taxon>Paraneoptera</taxon>
        <taxon>Hemiptera</taxon>
        <taxon>Heteroptera</taxon>
        <taxon>Panheteroptera</taxon>
        <taxon>Cimicomorpha</taxon>
        <taxon>Miridae</taxon>
        <taxon>Dicyphina</taxon>
        <taxon>Nesidiocoris</taxon>
    </lineage>
</organism>
<name>A0A6H5GXP6_9HEMI</name>
<gene>
    <name evidence="1" type="ORF">NTEN_LOCUS13337</name>
</gene>
<accession>A0A6H5GXP6</accession>
<sequence>MQRIRRQQTRRSHTSFGRKSLKNIRSLHILWSPKKRRRDATSLLTQAGVKMYLQCVHVSRIYYFLVPKQYGN</sequence>
<reference evidence="1 2" key="1">
    <citation type="submission" date="2020-02" db="EMBL/GenBank/DDBJ databases">
        <authorList>
            <person name="Ferguson B K."/>
        </authorList>
    </citation>
    <scope>NUCLEOTIDE SEQUENCE [LARGE SCALE GENOMIC DNA]</scope>
</reference>
<proteinExistence type="predicted"/>
<evidence type="ECO:0000313" key="2">
    <source>
        <dbReference type="Proteomes" id="UP000479000"/>
    </source>
</evidence>
<keyword evidence="2" id="KW-1185">Reference proteome</keyword>
<evidence type="ECO:0000313" key="1">
    <source>
        <dbReference type="EMBL" id="CAB0008091.1"/>
    </source>
</evidence>
<dbReference type="EMBL" id="CADCXU010020125">
    <property type="protein sequence ID" value="CAB0008091.1"/>
    <property type="molecule type" value="Genomic_DNA"/>
</dbReference>
<dbReference type="Proteomes" id="UP000479000">
    <property type="component" value="Unassembled WGS sequence"/>
</dbReference>